<accession>A0A919WHW6</accession>
<evidence type="ECO:0000259" key="1">
    <source>
        <dbReference type="Pfam" id="PF12697"/>
    </source>
</evidence>
<sequence>MESPHYKGHQQINGNDLYYEYYKNEASTITLVLIHGFLSSSFSFRRLIPLLKEEYNVVSVDLPPFGNSGKSTQFIYSYENMAKSIIELTQKLGVKEFVVIGHSMGGQISLNIAYLQPDLVKRAVLLCSSGYLERSKQSLILASYLPFFHLIVKRHLARSGVLKNLQNVVYNQSLIDEEMFHGYMRPFLEDDIFKGLTRLIRHREGDLPKEKLHQINTPCLLIWGEQDKVVPLQIGKRLHHDLKHSNLIVFEETGHLVPEERPEEVFLHIRNFIVNDEDATIKANELH</sequence>
<dbReference type="RefSeq" id="WP_212933595.1">
    <property type="nucleotide sequence ID" value="NZ_BORC01000003.1"/>
</dbReference>
<dbReference type="GO" id="GO:0016787">
    <property type="term" value="F:hydrolase activity"/>
    <property type="evidence" value="ECO:0007669"/>
    <property type="project" value="UniProtKB-KW"/>
</dbReference>
<dbReference type="Gene3D" id="3.40.50.1820">
    <property type="entry name" value="alpha/beta hydrolase"/>
    <property type="match status" value="1"/>
</dbReference>
<dbReference type="Proteomes" id="UP000682111">
    <property type="component" value="Unassembled WGS sequence"/>
</dbReference>
<comment type="caution">
    <text evidence="2">The sequence shown here is derived from an EMBL/GenBank/DDBJ whole genome shotgun (WGS) entry which is preliminary data.</text>
</comment>
<dbReference type="InterPro" id="IPR000639">
    <property type="entry name" value="Epox_hydrolase-like"/>
</dbReference>
<protein>
    <submittedName>
        <fullName evidence="2">Hydrolase YugF</fullName>
    </submittedName>
</protein>
<dbReference type="PANTHER" id="PTHR46438:SF11">
    <property type="entry name" value="LIPASE-RELATED"/>
    <property type="match status" value="1"/>
</dbReference>
<proteinExistence type="predicted"/>
<gene>
    <name evidence="2" type="primary">yugF</name>
    <name evidence="2" type="ORF">J27TS8_20170</name>
</gene>
<dbReference type="InterPro" id="IPR029058">
    <property type="entry name" value="AB_hydrolase_fold"/>
</dbReference>
<dbReference type="EMBL" id="BORC01000003">
    <property type="protein sequence ID" value="GIN62024.1"/>
    <property type="molecule type" value="Genomic_DNA"/>
</dbReference>
<dbReference type="PRINTS" id="PR00111">
    <property type="entry name" value="ABHYDROLASE"/>
</dbReference>
<evidence type="ECO:0000313" key="2">
    <source>
        <dbReference type="EMBL" id="GIN62024.1"/>
    </source>
</evidence>
<organism evidence="2 3">
    <name type="scientific">Robertmurraya siralis</name>
    <dbReference type="NCBI Taxonomy" id="77777"/>
    <lineage>
        <taxon>Bacteria</taxon>
        <taxon>Bacillati</taxon>
        <taxon>Bacillota</taxon>
        <taxon>Bacilli</taxon>
        <taxon>Bacillales</taxon>
        <taxon>Bacillaceae</taxon>
        <taxon>Robertmurraya</taxon>
    </lineage>
</organism>
<dbReference type="PANTHER" id="PTHR46438">
    <property type="entry name" value="ALPHA/BETA-HYDROLASES SUPERFAMILY PROTEIN"/>
    <property type="match status" value="1"/>
</dbReference>
<reference evidence="2" key="1">
    <citation type="submission" date="2021-03" db="EMBL/GenBank/DDBJ databases">
        <title>Antimicrobial resistance genes in bacteria isolated from Japanese honey, and their potential for conferring macrolide and lincosamide resistance in the American foulbrood pathogen Paenibacillus larvae.</title>
        <authorList>
            <person name="Okamoto M."/>
            <person name="Kumagai M."/>
            <person name="Kanamori H."/>
            <person name="Takamatsu D."/>
        </authorList>
    </citation>
    <scope>NUCLEOTIDE SEQUENCE</scope>
    <source>
        <strain evidence="2">J27TS8</strain>
    </source>
</reference>
<keyword evidence="3" id="KW-1185">Reference proteome</keyword>
<name>A0A919WHW6_9BACI</name>
<keyword evidence="2" id="KW-0378">Hydrolase</keyword>
<dbReference type="Pfam" id="PF12697">
    <property type="entry name" value="Abhydrolase_6"/>
    <property type="match status" value="1"/>
</dbReference>
<feature type="domain" description="AB hydrolase-1" evidence="1">
    <location>
        <begin position="31"/>
        <end position="265"/>
    </location>
</feature>
<dbReference type="PRINTS" id="PR00412">
    <property type="entry name" value="EPOXHYDRLASE"/>
</dbReference>
<dbReference type="InterPro" id="IPR000073">
    <property type="entry name" value="AB_hydrolase_1"/>
</dbReference>
<dbReference type="AlphaFoldDB" id="A0A919WHW6"/>
<dbReference type="SUPFAM" id="SSF53474">
    <property type="entry name" value="alpha/beta-Hydrolases"/>
    <property type="match status" value="1"/>
</dbReference>
<evidence type="ECO:0000313" key="3">
    <source>
        <dbReference type="Proteomes" id="UP000682111"/>
    </source>
</evidence>